<dbReference type="AlphaFoldDB" id="A0A2W5SBA2"/>
<evidence type="ECO:0000313" key="2">
    <source>
        <dbReference type="EMBL" id="PZQ80017.1"/>
    </source>
</evidence>
<protein>
    <submittedName>
        <fullName evidence="2">Uncharacterized protein</fullName>
    </submittedName>
</protein>
<organism evidence="2 3">
    <name type="scientific">Ancylobacter novellus</name>
    <name type="common">Thiobacillus novellus</name>
    <dbReference type="NCBI Taxonomy" id="921"/>
    <lineage>
        <taxon>Bacteria</taxon>
        <taxon>Pseudomonadati</taxon>
        <taxon>Pseudomonadota</taxon>
        <taxon>Alphaproteobacteria</taxon>
        <taxon>Hyphomicrobiales</taxon>
        <taxon>Xanthobacteraceae</taxon>
        <taxon>Ancylobacter</taxon>
    </lineage>
</organism>
<name>A0A2W5SBA2_ANCNO</name>
<gene>
    <name evidence="2" type="ORF">DI549_18430</name>
</gene>
<feature type="region of interest" description="Disordered" evidence="1">
    <location>
        <begin position="94"/>
        <end position="138"/>
    </location>
</feature>
<feature type="compositionally biased region" description="Gly residues" evidence="1">
    <location>
        <begin position="111"/>
        <end position="123"/>
    </location>
</feature>
<accession>A0A2W5SBA2</accession>
<evidence type="ECO:0000313" key="3">
    <source>
        <dbReference type="Proteomes" id="UP000248887"/>
    </source>
</evidence>
<comment type="caution">
    <text evidence="2">The sequence shown here is derived from an EMBL/GenBank/DDBJ whole genome shotgun (WGS) entry which is preliminary data.</text>
</comment>
<dbReference type="EMBL" id="QFQD01000074">
    <property type="protein sequence ID" value="PZQ80017.1"/>
    <property type="molecule type" value="Genomic_DNA"/>
</dbReference>
<proteinExistence type="predicted"/>
<evidence type="ECO:0000256" key="1">
    <source>
        <dbReference type="SAM" id="MobiDB-lite"/>
    </source>
</evidence>
<sequence>MQRDDGLLAQHTFILSVIADHTFTGLDHRVAGEILKRYYPRHGNARASLRYLEQAVGADRKSIVTSRDRLVANGAFSIVREGAGTRPTEYLPHFDFKSSGGPTATTSGTDDSGGLGATSGGGVATTANDPSGGLETTESYLQDPAYNAGILVDSTVAAPLAADGPSAAAPRASDFDRLWHAYGRLGNKLKSRAAFEALYEPDVEHLVERAAAWAASARPDRQRMPLEKWLEQERYDEAERAPAERATRSGVAATAAGELSPVMRVIGVEELGSVFGDWRLRIRLQGDDAEQEIELHALIVGGHGPDSEAMGHLVDALGGDHKLWVGHRLRLRTAEGRIVGAESVSVDRQVIVSASDTIQRRDEMIIQCQLANEEGSDEGSLEIVLESGDYAAQEAGQSRFQQLLAAVGMDAIADSAELHGRPFVIGSDGEIRPAPADLRWAA</sequence>
<dbReference type="Proteomes" id="UP000248887">
    <property type="component" value="Unassembled WGS sequence"/>
</dbReference>
<feature type="compositionally biased region" description="Low complexity" evidence="1">
    <location>
        <begin position="98"/>
        <end position="110"/>
    </location>
</feature>
<reference evidence="2 3" key="1">
    <citation type="submission" date="2017-08" db="EMBL/GenBank/DDBJ databases">
        <title>Infants hospitalized years apart are colonized by the same room-sourced microbial strains.</title>
        <authorList>
            <person name="Brooks B."/>
            <person name="Olm M.R."/>
            <person name="Firek B.A."/>
            <person name="Baker R."/>
            <person name="Thomas B.C."/>
            <person name="Morowitz M.J."/>
            <person name="Banfield J.F."/>
        </authorList>
    </citation>
    <scope>NUCLEOTIDE SEQUENCE [LARGE SCALE GENOMIC DNA]</scope>
    <source>
        <strain evidence="2">S2_005_001_R2_27</strain>
    </source>
</reference>